<dbReference type="Gene3D" id="3.30.300.130">
    <property type="entry name" value="Fe-S cluster assembly (FSCA)"/>
    <property type="match status" value="1"/>
</dbReference>
<dbReference type="InterPro" id="IPR052339">
    <property type="entry name" value="Fe-S_Maturation_MIP18"/>
</dbReference>
<evidence type="ECO:0000259" key="1">
    <source>
        <dbReference type="Pfam" id="PF01883"/>
    </source>
</evidence>
<dbReference type="InterPro" id="IPR034904">
    <property type="entry name" value="FSCA_dom_sf"/>
</dbReference>
<organism evidence="2">
    <name type="scientific">uncultured Sulfurovum sp</name>
    <dbReference type="NCBI Taxonomy" id="269237"/>
    <lineage>
        <taxon>Bacteria</taxon>
        <taxon>Pseudomonadati</taxon>
        <taxon>Campylobacterota</taxon>
        <taxon>Epsilonproteobacteria</taxon>
        <taxon>Campylobacterales</taxon>
        <taxon>Sulfurovaceae</taxon>
        <taxon>Sulfurovum</taxon>
        <taxon>environmental samples</taxon>
    </lineage>
</organism>
<feature type="domain" description="MIP18 family-like" evidence="1">
    <location>
        <begin position="13"/>
        <end position="77"/>
    </location>
</feature>
<reference evidence="2" key="1">
    <citation type="submission" date="2020-01" db="EMBL/GenBank/DDBJ databases">
        <authorList>
            <person name="Meier V. D."/>
            <person name="Meier V D."/>
        </authorList>
    </citation>
    <scope>NUCLEOTIDE SEQUENCE</scope>
    <source>
        <strain evidence="2">HLG_WM_MAG_03</strain>
    </source>
</reference>
<sequence>MSEIKIPSNEEMKEKVIEGLRGIFDPELPVNIYDLGLIYDVACKTDEATKLKACTITMTLTSATCSMSEMIVELVRSLNMRIEFLETVEVNLVFDPPWGQDKMSDEAKLAMGLL</sequence>
<dbReference type="PANTHER" id="PTHR42831">
    <property type="entry name" value="FE-S PROTEIN MATURATION AUXILIARY FACTOR YITW"/>
    <property type="match status" value="1"/>
</dbReference>
<dbReference type="EMBL" id="CACVAR010000259">
    <property type="protein sequence ID" value="CAA6815995.1"/>
    <property type="molecule type" value="Genomic_DNA"/>
</dbReference>
<gene>
    <name evidence="2" type="ORF">HELGO_WM47185</name>
</gene>
<dbReference type="Pfam" id="PF01883">
    <property type="entry name" value="FeS_assembly_P"/>
    <property type="match status" value="1"/>
</dbReference>
<dbReference type="InterPro" id="IPR002744">
    <property type="entry name" value="MIP18-like"/>
</dbReference>
<dbReference type="SUPFAM" id="SSF117916">
    <property type="entry name" value="Fe-S cluster assembly (FSCA) domain-like"/>
    <property type="match status" value="1"/>
</dbReference>
<evidence type="ECO:0000313" key="2">
    <source>
        <dbReference type="EMBL" id="CAA6815995.1"/>
    </source>
</evidence>
<dbReference type="AlphaFoldDB" id="A0A6S6TLX6"/>
<dbReference type="PANTHER" id="PTHR42831:SF1">
    <property type="entry name" value="FE-S PROTEIN MATURATION AUXILIARY FACTOR YITW"/>
    <property type="match status" value="1"/>
</dbReference>
<protein>
    <submittedName>
        <fullName evidence="2">PaaD-like protein (DUF59) involved in Fe-S cluster assembly</fullName>
    </submittedName>
</protein>
<name>A0A6S6TLX6_9BACT</name>
<proteinExistence type="predicted"/>
<accession>A0A6S6TLX6</accession>